<reference evidence="1 2" key="1">
    <citation type="submission" date="2012-10" db="EMBL/GenBank/DDBJ databases">
        <title>Genome sequence of Vibrio Cholerae HENC-02.</title>
        <authorList>
            <person name="Eppinger M."/>
            <person name="Hasan N.A."/>
            <person name="Sengamalay N."/>
            <person name="Hine E."/>
            <person name="Su Q."/>
            <person name="Daugherty S.C."/>
            <person name="Young S."/>
            <person name="Sadzewicz L."/>
            <person name="Tallon L."/>
            <person name="Cebula T.A."/>
            <person name="Ravel J."/>
            <person name="Colwell R.R."/>
        </authorList>
    </citation>
    <scope>NUCLEOTIDE SEQUENCE [LARGE SCALE GENOMIC DNA]</scope>
    <source>
        <strain evidence="1 2">HENC-02</strain>
    </source>
</reference>
<evidence type="ECO:0000313" key="1">
    <source>
        <dbReference type="EMBL" id="EKM31511.1"/>
    </source>
</evidence>
<dbReference type="EMBL" id="AJSR01001154">
    <property type="protein sequence ID" value="EKM31511.1"/>
    <property type="molecule type" value="Genomic_DNA"/>
</dbReference>
<feature type="non-terminal residue" evidence="1">
    <location>
        <position position="18"/>
    </location>
</feature>
<proteinExistence type="predicted"/>
<comment type="caution">
    <text evidence="1">The sequence shown here is derived from an EMBL/GenBank/DDBJ whole genome shotgun (WGS) entry which is preliminary data.</text>
</comment>
<gene>
    <name evidence="1" type="ORF">VCHENC02_2853A</name>
</gene>
<sequence length="18" mass="2053">MAADIRISEYLTKTLSQL</sequence>
<dbReference type="Proteomes" id="UP000008367">
    <property type="component" value="Unassembled WGS sequence"/>
</dbReference>
<dbReference type="AlphaFoldDB" id="A0A454CYM3"/>
<name>A0A454CYM3_VIBHA</name>
<accession>A0A454CYM3</accession>
<evidence type="ECO:0000313" key="2">
    <source>
        <dbReference type="Proteomes" id="UP000008367"/>
    </source>
</evidence>
<protein>
    <submittedName>
        <fullName evidence="1">Uncharacterized protein</fullName>
    </submittedName>
</protein>
<organism evidence="1 2">
    <name type="scientific">Vibrio harveyi</name>
    <name type="common">Beneckea harveyi</name>
    <dbReference type="NCBI Taxonomy" id="669"/>
    <lineage>
        <taxon>Bacteria</taxon>
        <taxon>Pseudomonadati</taxon>
        <taxon>Pseudomonadota</taxon>
        <taxon>Gammaproteobacteria</taxon>
        <taxon>Vibrionales</taxon>
        <taxon>Vibrionaceae</taxon>
        <taxon>Vibrio</taxon>
    </lineage>
</organism>